<dbReference type="InterPro" id="IPR018202">
    <property type="entry name" value="Ser_caboxypep_ser_AS"/>
</dbReference>
<dbReference type="SUPFAM" id="SSF53474">
    <property type="entry name" value="alpha/beta-Hydrolases"/>
    <property type="match status" value="1"/>
</dbReference>
<proteinExistence type="inferred from homology"/>
<keyword evidence="6" id="KW-0732">Signal</keyword>
<evidence type="ECO:0000256" key="6">
    <source>
        <dbReference type="RuleBase" id="RU361156"/>
    </source>
</evidence>
<dbReference type="GO" id="GO:0006508">
    <property type="term" value="P:proteolysis"/>
    <property type="evidence" value="ECO:0007669"/>
    <property type="project" value="UniProtKB-KW"/>
</dbReference>
<feature type="signal peptide" evidence="6">
    <location>
        <begin position="1"/>
        <end position="26"/>
    </location>
</feature>
<gene>
    <name evidence="7" type="ORF">BJ322DRAFT_1196536</name>
</gene>
<comment type="caution">
    <text evidence="7">The sequence shown here is derived from an EMBL/GenBank/DDBJ whole genome shotgun (WGS) entry which is preliminary data.</text>
</comment>
<dbReference type="PROSITE" id="PS00131">
    <property type="entry name" value="CARBOXYPEPT_SER_SER"/>
    <property type="match status" value="1"/>
</dbReference>
<keyword evidence="5" id="KW-0325">Glycoprotein</keyword>
<dbReference type="InterPro" id="IPR029058">
    <property type="entry name" value="AB_hydrolase_fold"/>
</dbReference>
<dbReference type="Gene3D" id="3.40.50.1820">
    <property type="entry name" value="alpha/beta hydrolase"/>
    <property type="match status" value="1"/>
</dbReference>
<evidence type="ECO:0000256" key="4">
    <source>
        <dbReference type="ARBA" id="ARBA00022801"/>
    </source>
</evidence>
<sequence length="515" mass="57218">MVLLLSCLLSALAWTTLYPAVGTASARKIDKTHIQALRQHAADRLTKNRLAVSSSVELSQGVKNFTFSNPAASAFYVNGTSIPDVDWDIGPSWAGLLPISGNGNETRQLFFWFFPPGPAGSQDSLTIWMNGGPGCSSLEGLLQENGPFSWAWGQYKPTVNEYSWTNLSSMLYIEQPVGTGFTQGTPNIENENDLAEQFVGFLQQFFKVFPELEGKKTYITGESYAGMYVPYIADYIYQNAPLNLSLQGIWIADPVLGWDVAQVQIPAVDFVHKYEHVFAFNQTFLKYLDKQNKKCKYAGYLKKHLKYPPKGRLPFPGGSFDTAPGCDLWSDIFEAAILINPAFNEYRIFDMYPVLWDVLGFPGSFPDVQSPIYFDRQDVKQAIHAPINQTWVECADFDVFPNGDASLPPALTVLPDVIQRSSRSVIIHGLSDFVLIAEGARVVLQNMTWGGKQGFQKAPKADSLIIDGVGAMGTVQNERNLSYYEVSLSGHMVPQFAPLAAFQSMQWLFGLRESP</sequence>
<dbReference type="Proteomes" id="UP000736335">
    <property type="component" value="Unassembled WGS sequence"/>
</dbReference>
<evidence type="ECO:0000256" key="5">
    <source>
        <dbReference type="ARBA" id="ARBA00023180"/>
    </source>
</evidence>
<reference evidence="7" key="1">
    <citation type="journal article" date="2020" name="Nat. Commun.">
        <title>Large-scale genome sequencing of mycorrhizal fungi provides insights into the early evolution of symbiotic traits.</title>
        <authorList>
            <person name="Miyauchi S."/>
            <person name="Kiss E."/>
            <person name="Kuo A."/>
            <person name="Drula E."/>
            <person name="Kohler A."/>
            <person name="Sanchez-Garcia M."/>
            <person name="Morin E."/>
            <person name="Andreopoulos B."/>
            <person name="Barry K.W."/>
            <person name="Bonito G."/>
            <person name="Buee M."/>
            <person name="Carver A."/>
            <person name="Chen C."/>
            <person name="Cichocki N."/>
            <person name="Clum A."/>
            <person name="Culley D."/>
            <person name="Crous P.W."/>
            <person name="Fauchery L."/>
            <person name="Girlanda M."/>
            <person name="Hayes R.D."/>
            <person name="Keri Z."/>
            <person name="LaButti K."/>
            <person name="Lipzen A."/>
            <person name="Lombard V."/>
            <person name="Magnuson J."/>
            <person name="Maillard F."/>
            <person name="Murat C."/>
            <person name="Nolan M."/>
            <person name="Ohm R.A."/>
            <person name="Pangilinan J."/>
            <person name="Pereira M.F."/>
            <person name="Perotto S."/>
            <person name="Peter M."/>
            <person name="Pfister S."/>
            <person name="Riley R."/>
            <person name="Sitrit Y."/>
            <person name="Stielow J.B."/>
            <person name="Szollosi G."/>
            <person name="Zifcakova L."/>
            <person name="Stursova M."/>
            <person name="Spatafora J.W."/>
            <person name="Tedersoo L."/>
            <person name="Vaario L.M."/>
            <person name="Yamada A."/>
            <person name="Yan M."/>
            <person name="Wang P."/>
            <person name="Xu J."/>
            <person name="Bruns T."/>
            <person name="Baldrian P."/>
            <person name="Vilgalys R."/>
            <person name="Dunand C."/>
            <person name="Henrissat B."/>
            <person name="Grigoriev I.V."/>
            <person name="Hibbett D."/>
            <person name="Nagy L.G."/>
            <person name="Martin F.M."/>
        </authorList>
    </citation>
    <scope>NUCLEOTIDE SEQUENCE</scope>
    <source>
        <strain evidence="7">UH-Tt-Lm1</strain>
    </source>
</reference>
<keyword evidence="3 6" id="KW-0645">Protease</keyword>
<comment type="similarity">
    <text evidence="1 6">Belongs to the peptidase S10 family.</text>
</comment>
<organism evidence="7 8">
    <name type="scientific">Thelephora terrestris</name>
    <dbReference type="NCBI Taxonomy" id="56493"/>
    <lineage>
        <taxon>Eukaryota</taxon>
        <taxon>Fungi</taxon>
        <taxon>Dikarya</taxon>
        <taxon>Basidiomycota</taxon>
        <taxon>Agaricomycotina</taxon>
        <taxon>Agaricomycetes</taxon>
        <taxon>Thelephorales</taxon>
        <taxon>Thelephoraceae</taxon>
        <taxon>Thelephora</taxon>
    </lineage>
</organism>
<dbReference type="PRINTS" id="PR00724">
    <property type="entry name" value="CRBOXYPTASEC"/>
</dbReference>
<accession>A0A9P6L600</accession>
<keyword evidence="4 6" id="KW-0378">Hydrolase</keyword>
<dbReference type="AlphaFoldDB" id="A0A9P6L600"/>
<dbReference type="PANTHER" id="PTHR11802">
    <property type="entry name" value="SERINE PROTEASE FAMILY S10 SERINE CARBOXYPEPTIDASE"/>
    <property type="match status" value="1"/>
</dbReference>
<evidence type="ECO:0000256" key="2">
    <source>
        <dbReference type="ARBA" id="ARBA00022645"/>
    </source>
</evidence>
<dbReference type="Pfam" id="PF00450">
    <property type="entry name" value="Peptidase_S10"/>
    <property type="match status" value="1"/>
</dbReference>
<dbReference type="GO" id="GO:0004185">
    <property type="term" value="F:serine-type carboxypeptidase activity"/>
    <property type="evidence" value="ECO:0007669"/>
    <property type="project" value="UniProtKB-UniRule"/>
</dbReference>
<dbReference type="EMBL" id="WIUZ02000009">
    <property type="protein sequence ID" value="KAF9783689.1"/>
    <property type="molecule type" value="Genomic_DNA"/>
</dbReference>
<dbReference type="OrthoDB" id="443318at2759"/>
<name>A0A9P6L600_9AGAM</name>
<reference evidence="7" key="2">
    <citation type="submission" date="2020-11" db="EMBL/GenBank/DDBJ databases">
        <authorList>
            <consortium name="DOE Joint Genome Institute"/>
            <person name="Kuo A."/>
            <person name="Miyauchi S."/>
            <person name="Kiss E."/>
            <person name="Drula E."/>
            <person name="Kohler A."/>
            <person name="Sanchez-Garcia M."/>
            <person name="Andreopoulos B."/>
            <person name="Barry K.W."/>
            <person name="Bonito G."/>
            <person name="Buee M."/>
            <person name="Carver A."/>
            <person name="Chen C."/>
            <person name="Cichocki N."/>
            <person name="Clum A."/>
            <person name="Culley D."/>
            <person name="Crous P.W."/>
            <person name="Fauchery L."/>
            <person name="Girlanda M."/>
            <person name="Hayes R."/>
            <person name="Keri Z."/>
            <person name="Labutti K."/>
            <person name="Lipzen A."/>
            <person name="Lombard V."/>
            <person name="Magnuson J."/>
            <person name="Maillard F."/>
            <person name="Morin E."/>
            <person name="Murat C."/>
            <person name="Nolan M."/>
            <person name="Ohm R."/>
            <person name="Pangilinan J."/>
            <person name="Pereira M."/>
            <person name="Perotto S."/>
            <person name="Peter M."/>
            <person name="Riley R."/>
            <person name="Sitrit Y."/>
            <person name="Stielow B."/>
            <person name="Szollosi G."/>
            <person name="Zifcakova L."/>
            <person name="Stursova M."/>
            <person name="Spatafora J.W."/>
            <person name="Tedersoo L."/>
            <person name="Vaario L.-M."/>
            <person name="Yamada A."/>
            <person name="Yan M."/>
            <person name="Wang P."/>
            <person name="Xu J."/>
            <person name="Bruns T."/>
            <person name="Baldrian P."/>
            <person name="Vilgalys R."/>
            <person name="Henrissat B."/>
            <person name="Grigoriev I.V."/>
            <person name="Hibbett D."/>
            <person name="Nagy L.G."/>
            <person name="Martin F.M."/>
        </authorList>
    </citation>
    <scope>NUCLEOTIDE SEQUENCE</scope>
    <source>
        <strain evidence="7">UH-Tt-Lm1</strain>
    </source>
</reference>
<evidence type="ECO:0000256" key="1">
    <source>
        <dbReference type="ARBA" id="ARBA00009431"/>
    </source>
</evidence>
<evidence type="ECO:0000313" key="7">
    <source>
        <dbReference type="EMBL" id="KAF9783689.1"/>
    </source>
</evidence>
<evidence type="ECO:0000313" key="8">
    <source>
        <dbReference type="Proteomes" id="UP000736335"/>
    </source>
</evidence>
<evidence type="ECO:0000256" key="3">
    <source>
        <dbReference type="ARBA" id="ARBA00022670"/>
    </source>
</evidence>
<dbReference type="InterPro" id="IPR001563">
    <property type="entry name" value="Peptidase_S10"/>
</dbReference>
<feature type="chain" id="PRO_5040530656" description="Carboxypeptidase" evidence="6">
    <location>
        <begin position="27"/>
        <end position="515"/>
    </location>
</feature>
<dbReference type="PANTHER" id="PTHR11802:SF479">
    <property type="entry name" value="CARBOXYPEPTIDASE"/>
    <property type="match status" value="1"/>
</dbReference>
<dbReference type="EC" id="3.4.16.-" evidence="6"/>
<protein>
    <recommendedName>
        <fullName evidence="6">Carboxypeptidase</fullName>
        <ecNumber evidence="6">3.4.16.-</ecNumber>
    </recommendedName>
</protein>
<keyword evidence="2 6" id="KW-0121">Carboxypeptidase</keyword>
<keyword evidence="8" id="KW-1185">Reference proteome</keyword>